<organism evidence="1 2">
    <name type="scientific">Caerostris darwini</name>
    <dbReference type="NCBI Taxonomy" id="1538125"/>
    <lineage>
        <taxon>Eukaryota</taxon>
        <taxon>Metazoa</taxon>
        <taxon>Ecdysozoa</taxon>
        <taxon>Arthropoda</taxon>
        <taxon>Chelicerata</taxon>
        <taxon>Arachnida</taxon>
        <taxon>Araneae</taxon>
        <taxon>Araneomorphae</taxon>
        <taxon>Entelegynae</taxon>
        <taxon>Araneoidea</taxon>
        <taxon>Araneidae</taxon>
        <taxon>Caerostris</taxon>
    </lineage>
</organism>
<accession>A0AAV4NDJ5</accession>
<comment type="caution">
    <text evidence="1">The sequence shown here is derived from an EMBL/GenBank/DDBJ whole genome shotgun (WGS) entry which is preliminary data.</text>
</comment>
<reference evidence="1 2" key="1">
    <citation type="submission" date="2021-06" db="EMBL/GenBank/DDBJ databases">
        <title>Caerostris darwini draft genome.</title>
        <authorList>
            <person name="Kono N."/>
            <person name="Arakawa K."/>
        </authorList>
    </citation>
    <scope>NUCLEOTIDE SEQUENCE [LARGE SCALE GENOMIC DNA]</scope>
</reference>
<proteinExistence type="predicted"/>
<name>A0AAV4NDJ5_9ARAC</name>
<protein>
    <submittedName>
        <fullName evidence="1">Uncharacterized protein</fullName>
    </submittedName>
</protein>
<evidence type="ECO:0000313" key="2">
    <source>
        <dbReference type="Proteomes" id="UP001054837"/>
    </source>
</evidence>
<dbReference type="Proteomes" id="UP001054837">
    <property type="component" value="Unassembled WGS sequence"/>
</dbReference>
<sequence>GAQKICLSHSPGKPLTVKSILSNFQNMDKIEKGPKEIFSPEIQKNALQKNFLPYTSDFFPDVSIHRLLTCYSGHADQAKA</sequence>
<gene>
    <name evidence="1" type="primary">GARNL3_2</name>
    <name evidence="1" type="ORF">CDAR_370171</name>
</gene>
<keyword evidence="2" id="KW-1185">Reference proteome</keyword>
<evidence type="ECO:0000313" key="1">
    <source>
        <dbReference type="EMBL" id="GIX82429.1"/>
    </source>
</evidence>
<feature type="non-terminal residue" evidence="1">
    <location>
        <position position="1"/>
    </location>
</feature>
<dbReference type="AlphaFoldDB" id="A0AAV4NDJ5"/>
<dbReference type="EMBL" id="BPLQ01001515">
    <property type="protein sequence ID" value="GIX82429.1"/>
    <property type="molecule type" value="Genomic_DNA"/>
</dbReference>